<protein>
    <submittedName>
        <fullName evidence="2">NADH-quinone oxidoreductase subunit M</fullName>
    </submittedName>
</protein>
<dbReference type="EMBL" id="JBHTJA010000260">
    <property type="protein sequence ID" value="MFD0906176.1"/>
    <property type="molecule type" value="Genomic_DNA"/>
</dbReference>
<keyword evidence="1" id="KW-0812">Transmembrane</keyword>
<sequence>GGTAAVAPIFSGLVALGAFASLGLPGLSGFIAEFQIFTGVIGSGGTAIVVVGALAILGILITAALFLRLLHRTVLGGPGELTAQVVDARRSEIAAVAPLLALSVLIGVAPRFLLDVIEPFSAVVVSLVAR</sequence>
<feature type="non-terminal residue" evidence="2">
    <location>
        <position position="1"/>
    </location>
</feature>
<evidence type="ECO:0000256" key="1">
    <source>
        <dbReference type="SAM" id="Phobius"/>
    </source>
</evidence>
<feature type="transmembrane region" description="Helical" evidence="1">
    <location>
        <begin position="6"/>
        <end position="24"/>
    </location>
</feature>
<dbReference type="InterPro" id="IPR003918">
    <property type="entry name" value="NADH_UbQ_OxRdtase"/>
</dbReference>
<feature type="transmembrane region" description="Helical" evidence="1">
    <location>
        <begin position="36"/>
        <end position="67"/>
    </location>
</feature>
<reference evidence="3" key="1">
    <citation type="journal article" date="2019" name="Int. J. Syst. Evol. Microbiol.">
        <title>The Global Catalogue of Microorganisms (GCM) 10K type strain sequencing project: providing services to taxonomists for standard genome sequencing and annotation.</title>
        <authorList>
            <consortium name="The Broad Institute Genomics Platform"/>
            <consortium name="The Broad Institute Genome Sequencing Center for Infectious Disease"/>
            <person name="Wu L."/>
            <person name="Ma J."/>
        </authorList>
    </citation>
    <scope>NUCLEOTIDE SEQUENCE [LARGE SCALE GENOMIC DNA]</scope>
    <source>
        <strain evidence="3">JCM 31202</strain>
    </source>
</reference>
<proteinExistence type="predicted"/>
<organism evidence="2 3">
    <name type="scientific">Actinomadura sediminis</name>
    <dbReference type="NCBI Taxonomy" id="1038904"/>
    <lineage>
        <taxon>Bacteria</taxon>
        <taxon>Bacillati</taxon>
        <taxon>Actinomycetota</taxon>
        <taxon>Actinomycetes</taxon>
        <taxon>Streptosporangiales</taxon>
        <taxon>Thermomonosporaceae</taxon>
        <taxon>Actinomadura</taxon>
    </lineage>
</organism>
<name>A0ABW3F0K3_9ACTN</name>
<dbReference type="PANTHER" id="PTHR43507">
    <property type="entry name" value="NADH-UBIQUINONE OXIDOREDUCTASE CHAIN 4"/>
    <property type="match status" value="1"/>
</dbReference>
<dbReference type="PANTHER" id="PTHR43507:SF1">
    <property type="entry name" value="NADH-UBIQUINONE OXIDOREDUCTASE CHAIN 4"/>
    <property type="match status" value="1"/>
</dbReference>
<keyword evidence="1" id="KW-0472">Membrane</keyword>
<keyword evidence="3" id="KW-1185">Reference proteome</keyword>
<evidence type="ECO:0000313" key="3">
    <source>
        <dbReference type="Proteomes" id="UP001596972"/>
    </source>
</evidence>
<comment type="caution">
    <text evidence="2">The sequence shown here is derived from an EMBL/GenBank/DDBJ whole genome shotgun (WGS) entry which is preliminary data.</text>
</comment>
<gene>
    <name evidence="2" type="ORF">ACFQ11_37790</name>
</gene>
<feature type="transmembrane region" description="Helical" evidence="1">
    <location>
        <begin position="93"/>
        <end position="114"/>
    </location>
</feature>
<keyword evidence="1" id="KW-1133">Transmembrane helix</keyword>
<accession>A0ABW3F0K3</accession>
<evidence type="ECO:0000313" key="2">
    <source>
        <dbReference type="EMBL" id="MFD0906176.1"/>
    </source>
</evidence>
<dbReference type="Proteomes" id="UP001596972">
    <property type="component" value="Unassembled WGS sequence"/>
</dbReference>